<dbReference type="GO" id="GO:0005737">
    <property type="term" value="C:cytoplasm"/>
    <property type="evidence" value="ECO:0007669"/>
    <property type="project" value="TreeGrafter"/>
</dbReference>
<dbReference type="Gramene" id="Bo5g012040.1">
    <property type="protein sequence ID" value="Bo5g012040.1"/>
    <property type="gene ID" value="Bo5g012040"/>
</dbReference>
<proteinExistence type="predicted"/>
<dbReference type="eggNOG" id="ENOG502QPMU">
    <property type="taxonomic scope" value="Eukaryota"/>
</dbReference>
<dbReference type="PANTHER" id="PTHR31901:SF88">
    <property type="entry name" value="GENOME ASSEMBLY, CHROMOSOME: A06"/>
    <property type="match status" value="1"/>
</dbReference>
<dbReference type="OMA" id="MTSICKS"/>
<name>A0A0D3C937_BRAOL</name>
<dbReference type="EnsemblPlants" id="Bo5g012040.1">
    <property type="protein sequence ID" value="Bo5g012040.1"/>
    <property type="gene ID" value="Bo5g012040"/>
</dbReference>
<evidence type="ECO:0008006" key="3">
    <source>
        <dbReference type="Google" id="ProtNLM"/>
    </source>
</evidence>
<dbReference type="AlphaFoldDB" id="A0A0D3C937"/>
<evidence type="ECO:0000313" key="1">
    <source>
        <dbReference type="EnsemblPlants" id="Bo5g012040.1"/>
    </source>
</evidence>
<dbReference type="HOGENOM" id="CLU_016249_0_1_1"/>
<reference evidence="1" key="2">
    <citation type="submission" date="2015-03" db="UniProtKB">
        <authorList>
            <consortium name="EnsemblPlants"/>
        </authorList>
    </citation>
    <scope>IDENTIFICATION</scope>
</reference>
<protein>
    <recommendedName>
        <fullName evidence="3">GH3 auxin-responsive promoter family protein</fullName>
    </recommendedName>
</protein>
<accession>A0A0D3C937</accession>
<dbReference type="Pfam" id="PF03321">
    <property type="entry name" value="GH3"/>
    <property type="match status" value="1"/>
</dbReference>
<sequence>MSRTNMSLDCDLTVLEELTSNAKQIQDDVLTKILKANANTVYLGRFLQGSADKELFKKNVPVVSYEDLKPYLDRVANGEPSDVISGEPITAFLVSSGTSSGNQKIFPANNIFFKNIQIFYTLGYLVMSKHFNGYKQGKVIRFTFIHPTSTTPCGLPLAPTVTSFTKSEFFRSLPKNSPSPYQIILCPDAKQSMYCQLLCGLVQRDEVVSVGAVFASVLVQVIHFLENYWKELASNIRCGHVSEWITDLSCRETVTTILVEPNPQLADLIENVCRQESWQGIVSRLWPKA</sequence>
<organism evidence="1 2">
    <name type="scientific">Brassica oleracea var. oleracea</name>
    <dbReference type="NCBI Taxonomy" id="109376"/>
    <lineage>
        <taxon>Eukaryota</taxon>
        <taxon>Viridiplantae</taxon>
        <taxon>Streptophyta</taxon>
        <taxon>Embryophyta</taxon>
        <taxon>Tracheophyta</taxon>
        <taxon>Spermatophyta</taxon>
        <taxon>Magnoliopsida</taxon>
        <taxon>eudicotyledons</taxon>
        <taxon>Gunneridae</taxon>
        <taxon>Pentapetalae</taxon>
        <taxon>rosids</taxon>
        <taxon>malvids</taxon>
        <taxon>Brassicales</taxon>
        <taxon>Brassicaceae</taxon>
        <taxon>Brassiceae</taxon>
        <taxon>Brassica</taxon>
    </lineage>
</organism>
<dbReference type="PANTHER" id="PTHR31901">
    <property type="entry name" value="GH3 DOMAIN-CONTAINING PROTEIN"/>
    <property type="match status" value="1"/>
</dbReference>
<dbReference type="GO" id="GO:0016881">
    <property type="term" value="F:acid-amino acid ligase activity"/>
    <property type="evidence" value="ECO:0007669"/>
    <property type="project" value="TreeGrafter"/>
</dbReference>
<evidence type="ECO:0000313" key="2">
    <source>
        <dbReference type="Proteomes" id="UP000032141"/>
    </source>
</evidence>
<dbReference type="InterPro" id="IPR004993">
    <property type="entry name" value="GH3"/>
</dbReference>
<dbReference type="Proteomes" id="UP000032141">
    <property type="component" value="Chromosome C5"/>
</dbReference>
<keyword evidence="2" id="KW-1185">Reference proteome</keyword>
<reference evidence="1 2" key="1">
    <citation type="journal article" date="2014" name="Genome Biol.">
        <title>Transcriptome and methylome profiling reveals relics of genome dominance in the mesopolyploid Brassica oleracea.</title>
        <authorList>
            <person name="Parkin I.A."/>
            <person name="Koh C."/>
            <person name="Tang H."/>
            <person name="Robinson S.J."/>
            <person name="Kagale S."/>
            <person name="Clarke W.E."/>
            <person name="Town C.D."/>
            <person name="Nixon J."/>
            <person name="Krishnakumar V."/>
            <person name="Bidwell S.L."/>
            <person name="Denoeud F."/>
            <person name="Belcram H."/>
            <person name="Links M.G."/>
            <person name="Just J."/>
            <person name="Clarke C."/>
            <person name="Bender T."/>
            <person name="Huebert T."/>
            <person name="Mason A.S."/>
            <person name="Pires J.C."/>
            <person name="Barker G."/>
            <person name="Moore J."/>
            <person name="Walley P.G."/>
            <person name="Manoli S."/>
            <person name="Batley J."/>
            <person name="Edwards D."/>
            <person name="Nelson M.N."/>
            <person name="Wang X."/>
            <person name="Paterson A.H."/>
            <person name="King G."/>
            <person name="Bancroft I."/>
            <person name="Chalhoub B."/>
            <person name="Sharpe A.G."/>
        </authorList>
    </citation>
    <scope>NUCLEOTIDE SEQUENCE</scope>
    <source>
        <strain evidence="1 2">cv. TO1000</strain>
    </source>
</reference>